<dbReference type="AlphaFoldDB" id="A0AA49PZQ8"/>
<dbReference type="PROSITE" id="PS51257">
    <property type="entry name" value="PROKAR_LIPOPROTEIN"/>
    <property type="match status" value="1"/>
</dbReference>
<reference evidence="1" key="1">
    <citation type="journal article" date="2023" name="Comput. Struct. Biotechnol. J.">
        <title>Discovery of a novel marine Bacteroidetes with a rich repertoire of carbohydrate-active enzymes.</title>
        <authorList>
            <person name="Chen B."/>
            <person name="Liu G."/>
            <person name="Chen Q."/>
            <person name="Wang H."/>
            <person name="Liu L."/>
            <person name="Tang K."/>
        </authorList>
    </citation>
    <scope>NUCLEOTIDE SEQUENCE</scope>
    <source>
        <strain evidence="1">TK19036</strain>
    </source>
</reference>
<evidence type="ECO:0000313" key="1">
    <source>
        <dbReference type="EMBL" id="WKN39906.1"/>
    </source>
</evidence>
<protein>
    <submittedName>
        <fullName evidence="1">DUF1573 domain-containing protein</fullName>
    </submittedName>
</protein>
<dbReference type="PANTHER" id="PTHR37833">
    <property type="entry name" value="LIPOPROTEIN-RELATED"/>
    <property type="match status" value="1"/>
</dbReference>
<dbReference type="Pfam" id="PF07610">
    <property type="entry name" value="DUF1573"/>
    <property type="match status" value="1"/>
</dbReference>
<dbReference type="EMBL" id="CP120682">
    <property type="protein sequence ID" value="WKN39906.1"/>
    <property type="molecule type" value="Genomic_DNA"/>
</dbReference>
<gene>
    <name evidence="1" type="ORF">K4G66_14530</name>
</gene>
<reference evidence="1" key="2">
    <citation type="journal article" date="2024" name="Antonie Van Leeuwenhoek">
        <title>Roseihalotalea indica gen. nov., sp. nov., a halophilic Bacteroidetes from mesopelagic Southwest Indian Ocean with higher carbohydrate metabolic potential.</title>
        <authorList>
            <person name="Chen B."/>
            <person name="Zhang M."/>
            <person name="Lin D."/>
            <person name="Ye J."/>
            <person name="Tang K."/>
        </authorList>
    </citation>
    <scope>NUCLEOTIDE SEQUENCE</scope>
    <source>
        <strain evidence="1">TK19036</strain>
    </source>
</reference>
<dbReference type="PANTHER" id="PTHR37833:SF1">
    <property type="entry name" value="SIGNAL PEPTIDE PROTEIN"/>
    <property type="match status" value="1"/>
</dbReference>
<accession>A0AA49PZQ8</accession>
<organism evidence="1">
    <name type="scientific">Roseihalotalea indica</name>
    <dbReference type="NCBI Taxonomy" id="2867963"/>
    <lineage>
        <taxon>Bacteria</taxon>
        <taxon>Pseudomonadati</taxon>
        <taxon>Bacteroidota</taxon>
        <taxon>Cytophagia</taxon>
        <taxon>Cytophagales</taxon>
        <taxon>Catalimonadaceae</taxon>
        <taxon>Roseihalotalea</taxon>
    </lineage>
</organism>
<proteinExistence type="predicted"/>
<sequence>MKRVGLSIVITLVGIWGLSGCNSNAGLEDRVNELETRVSELEGGSDAQASLGTTQTAAFEENMAAASESTSGTPKFEFKETTHDFGSITEGEIAEHVFTFTNTGDAPLVIQNTSASCGCTTPSYSREPVAPGETGEVQVKFNSQNRPGVQNKTITITANTEPSVTRLFIKTNVNPKGEETSGPVRK</sequence>
<dbReference type="InterPro" id="IPR013783">
    <property type="entry name" value="Ig-like_fold"/>
</dbReference>
<dbReference type="Gene3D" id="2.60.40.10">
    <property type="entry name" value="Immunoglobulins"/>
    <property type="match status" value="1"/>
</dbReference>
<name>A0AA49PZQ8_9BACT</name>
<dbReference type="InterPro" id="IPR011467">
    <property type="entry name" value="DUF1573"/>
</dbReference>